<evidence type="ECO:0000256" key="7">
    <source>
        <dbReference type="ARBA" id="ARBA00023004"/>
    </source>
</evidence>
<keyword evidence="4" id="KW-0479">Metal-binding</keyword>
<keyword evidence="3" id="KW-0004">4Fe-4S</keyword>
<proteinExistence type="inferred from homology"/>
<keyword evidence="7" id="KW-0408">Iron</keyword>
<dbReference type="SUPFAM" id="SSF51971">
    <property type="entry name" value="Nucleotide-binding domain"/>
    <property type="match status" value="1"/>
</dbReference>
<evidence type="ECO:0000256" key="2">
    <source>
        <dbReference type="ARBA" id="ARBA00006561"/>
    </source>
</evidence>
<dbReference type="InterPro" id="IPR036188">
    <property type="entry name" value="FAD/NAD-bd_sf"/>
</dbReference>
<accession>A0ABN6MTT8</accession>
<comment type="similarity">
    <text evidence="2">Belongs to the HdrA family.</text>
</comment>
<feature type="domain" description="4Fe-4S ferredoxin-type" evidence="9">
    <location>
        <begin position="609"/>
        <end position="638"/>
    </location>
</feature>
<feature type="domain" description="4Fe-4S ferredoxin-type" evidence="9">
    <location>
        <begin position="250"/>
        <end position="279"/>
    </location>
</feature>
<evidence type="ECO:0000259" key="9">
    <source>
        <dbReference type="PROSITE" id="PS51379"/>
    </source>
</evidence>
<dbReference type="Proteomes" id="UP001162891">
    <property type="component" value="Chromosome"/>
</dbReference>
<evidence type="ECO:0000256" key="4">
    <source>
        <dbReference type="ARBA" id="ARBA00022723"/>
    </source>
</evidence>
<evidence type="ECO:0000256" key="1">
    <source>
        <dbReference type="ARBA" id="ARBA00001974"/>
    </source>
</evidence>
<dbReference type="PROSITE" id="PS00198">
    <property type="entry name" value="4FE4S_FER_1"/>
    <property type="match status" value="3"/>
</dbReference>
<dbReference type="RefSeq" id="WP_248361147.1">
    <property type="nucleotide sequence ID" value="NZ_AP025591.1"/>
</dbReference>
<evidence type="ECO:0000256" key="5">
    <source>
        <dbReference type="ARBA" id="ARBA00022827"/>
    </source>
</evidence>
<dbReference type="Pfam" id="PF12831">
    <property type="entry name" value="FAD_oxidored"/>
    <property type="match status" value="1"/>
</dbReference>
<protein>
    <submittedName>
        <fullName evidence="10">CoB--CoM heterodisulfide reductase iron-sulfur subunit A</fullName>
    </submittedName>
</protein>
<organism evidence="10 11">
    <name type="scientific">Anaeromyxobacter oryzae</name>
    <dbReference type="NCBI Taxonomy" id="2918170"/>
    <lineage>
        <taxon>Bacteria</taxon>
        <taxon>Pseudomonadati</taxon>
        <taxon>Myxococcota</taxon>
        <taxon>Myxococcia</taxon>
        <taxon>Myxococcales</taxon>
        <taxon>Cystobacterineae</taxon>
        <taxon>Anaeromyxobacteraceae</taxon>
        <taxon>Anaeromyxobacter</taxon>
    </lineage>
</organism>
<evidence type="ECO:0000256" key="3">
    <source>
        <dbReference type="ARBA" id="ARBA00022485"/>
    </source>
</evidence>
<dbReference type="InterPro" id="IPR017900">
    <property type="entry name" value="4Fe4S_Fe_S_CS"/>
</dbReference>
<keyword evidence="5" id="KW-0274">FAD</keyword>
<dbReference type="EMBL" id="AP025591">
    <property type="protein sequence ID" value="BDG03277.1"/>
    <property type="molecule type" value="Genomic_DNA"/>
</dbReference>
<keyword evidence="11" id="KW-1185">Reference proteome</keyword>
<dbReference type="InterPro" id="IPR039650">
    <property type="entry name" value="HdrA-like"/>
</dbReference>
<keyword evidence="6" id="KW-0560">Oxidoreductase</keyword>
<evidence type="ECO:0000313" key="11">
    <source>
        <dbReference type="Proteomes" id="UP001162891"/>
    </source>
</evidence>
<feature type="domain" description="4Fe-4S ferredoxin-type" evidence="9">
    <location>
        <begin position="578"/>
        <end position="607"/>
    </location>
</feature>
<dbReference type="Pfam" id="PF12837">
    <property type="entry name" value="Fer4_6"/>
    <property type="match status" value="1"/>
</dbReference>
<dbReference type="InterPro" id="IPR017896">
    <property type="entry name" value="4Fe4S_Fe-S-bd"/>
</dbReference>
<dbReference type="Gene3D" id="3.50.50.60">
    <property type="entry name" value="FAD/NAD(P)-binding domain"/>
    <property type="match status" value="1"/>
</dbReference>
<dbReference type="PANTHER" id="PTHR43498">
    <property type="entry name" value="FERREDOXIN:COB-COM HETERODISULFIDE REDUCTASE SUBUNIT A"/>
    <property type="match status" value="1"/>
</dbReference>
<dbReference type="PANTHER" id="PTHR43498:SF1">
    <property type="entry name" value="COB--COM HETERODISULFIDE REDUCTASE IRON-SULFUR SUBUNIT A"/>
    <property type="match status" value="1"/>
</dbReference>
<dbReference type="Gene3D" id="3.30.70.20">
    <property type="match status" value="2"/>
</dbReference>
<evidence type="ECO:0000256" key="8">
    <source>
        <dbReference type="ARBA" id="ARBA00023014"/>
    </source>
</evidence>
<dbReference type="PROSITE" id="PS51379">
    <property type="entry name" value="4FE4S_FER_2"/>
    <property type="match status" value="3"/>
</dbReference>
<name>A0ABN6MTT8_9BACT</name>
<evidence type="ECO:0000256" key="6">
    <source>
        <dbReference type="ARBA" id="ARBA00023002"/>
    </source>
</evidence>
<evidence type="ECO:0000313" key="10">
    <source>
        <dbReference type="EMBL" id="BDG03277.1"/>
    </source>
</evidence>
<comment type="cofactor">
    <cofactor evidence="1">
        <name>FAD</name>
        <dbReference type="ChEBI" id="CHEBI:57692"/>
    </cofactor>
</comment>
<keyword evidence="5" id="KW-0285">Flavoprotein</keyword>
<keyword evidence="8" id="KW-0411">Iron-sulfur</keyword>
<reference evidence="11" key="1">
    <citation type="journal article" date="2022" name="Int. J. Syst. Evol. Microbiol.">
        <title>Anaeromyxobacter oryzae sp. nov., Anaeromyxobacter diazotrophicus sp. nov. and Anaeromyxobacter paludicola sp. nov., isolated from paddy soils.</title>
        <authorList>
            <person name="Itoh H."/>
            <person name="Xu Z."/>
            <person name="Mise K."/>
            <person name="Masuda Y."/>
            <person name="Ushijima N."/>
            <person name="Hayakawa C."/>
            <person name="Shiratori Y."/>
            <person name="Senoo K."/>
        </authorList>
    </citation>
    <scope>NUCLEOTIDE SEQUENCE [LARGE SCALE GENOMIC DNA]</scope>
    <source>
        <strain evidence="11">Red232</strain>
    </source>
</reference>
<sequence length="656" mass="66573">MSDEASGGRGAQERGTGGRTGLYFCRCGPNLGNVVRLPELAEGEGWPGAADVAIHDVLCSPEGKAWLAARIREQGLERVVIGACSPREHEHTFRGVLEGAGRSAWHLAMVNLREQAEWIAGGEPGAVTARARALVSAALRRVALQRPIAPGEVDVSADVLVVGGGAAGISAALALAQERRKVVLVERAFVLGGLANQLDEIFPDLECASCFMEPALDRVLHDDRIEVLTGAEVTRVRGAAGRFTVELAIAPRSVDPAACLGCGECAKACPAESRDPYAGGLGTRRAIHLPYAGCLPHVSVVDRAACRHHGGRGRGPDCDLCASACAFGAIRLDEAPAVRSVEVGAIVVATGLEPGAADGPEGVVSSYQLERMLHPNGPTAGAVRGVAGEVPRAILLAATATDDGAELAAREILKLAHLVKARLPDARVTVAGGLDRAPQLARVAAELAAEGVELVPGALVDGGVTKVLGGLSVRLSAPGGIETRHAADLVVVHAAPRPAVGSAALARLLRIDSDAAGFFLDGAAGPFEPTATRIGGVYVAGGAAGPRTIHQAIRDGAAAAGQVLSSLLPGEKKALEPLAVDVEADLCGGCGICASACPFGAVVIQPGVGKAKVEAVHCRGCGTCAAACPTGAASARHYTRAQIEAEISALLAAGGA</sequence>
<dbReference type="SUPFAM" id="SSF54862">
    <property type="entry name" value="4Fe-4S ferredoxins"/>
    <property type="match status" value="1"/>
</dbReference>
<dbReference type="Pfam" id="PF12838">
    <property type="entry name" value="Fer4_7"/>
    <property type="match status" value="1"/>
</dbReference>
<gene>
    <name evidence="10" type="primary">hdrA</name>
    <name evidence="10" type="ORF">AMOR_22730</name>
</gene>